<accession>A0A1W2GJK0</accession>
<keyword evidence="3" id="KW-0464">Manganese</keyword>
<dbReference type="Pfam" id="PF00682">
    <property type="entry name" value="HMGL-like"/>
    <property type="match status" value="1"/>
</dbReference>
<dbReference type="Gene3D" id="3.20.20.70">
    <property type="entry name" value="Aldolase class I"/>
    <property type="match status" value="1"/>
</dbReference>
<proteinExistence type="inferred from homology"/>
<dbReference type="InterPro" id="IPR036230">
    <property type="entry name" value="LeuA_allosteric_dom_sf"/>
</dbReference>
<evidence type="ECO:0000313" key="7">
    <source>
        <dbReference type="EMBL" id="SMD36724.1"/>
    </source>
</evidence>
<evidence type="ECO:0000256" key="3">
    <source>
        <dbReference type="ARBA" id="ARBA00023211"/>
    </source>
</evidence>
<dbReference type="Pfam" id="PF08502">
    <property type="entry name" value="LeuA_dimer"/>
    <property type="match status" value="1"/>
</dbReference>
<dbReference type="InterPro" id="IPR050073">
    <property type="entry name" value="2-IPM_HCS-like"/>
</dbReference>
<evidence type="ECO:0000256" key="1">
    <source>
        <dbReference type="ARBA" id="ARBA00022605"/>
    </source>
</evidence>
<evidence type="ECO:0000259" key="6">
    <source>
        <dbReference type="PROSITE" id="PS50991"/>
    </source>
</evidence>
<evidence type="ECO:0000256" key="2">
    <source>
        <dbReference type="ARBA" id="ARBA00022679"/>
    </source>
</evidence>
<gene>
    <name evidence="7" type="ORF">SAMN04488029_3041</name>
</gene>
<dbReference type="SMART" id="SM00917">
    <property type="entry name" value="LeuA_dimer"/>
    <property type="match status" value="1"/>
</dbReference>
<dbReference type="Proteomes" id="UP000192472">
    <property type="component" value="Unassembled WGS sequence"/>
</dbReference>
<dbReference type="InterPro" id="IPR013785">
    <property type="entry name" value="Aldolase_TIM"/>
</dbReference>
<name>A0A1W2GJK0_REIFA</name>
<protein>
    <submittedName>
        <fullName evidence="7">D-citramalate synthase</fullName>
    </submittedName>
</protein>
<dbReference type="EMBL" id="FWYF01000003">
    <property type="protein sequence ID" value="SMD36724.1"/>
    <property type="molecule type" value="Genomic_DNA"/>
</dbReference>
<feature type="domain" description="Pyruvate carboxyltransferase" evidence="6">
    <location>
        <begin position="3"/>
        <end position="264"/>
    </location>
</feature>
<dbReference type="SUPFAM" id="SSF110921">
    <property type="entry name" value="2-isopropylmalate synthase LeuA, allosteric (dimerisation) domain"/>
    <property type="match status" value="1"/>
</dbReference>
<dbReference type="InterPro" id="IPR054691">
    <property type="entry name" value="LeuA/HCS_post-cat"/>
</dbReference>
<dbReference type="InterPro" id="IPR013709">
    <property type="entry name" value="2-isopropylmalate_synth_dimer"/>
</dbReference>
<comment type="similarity">
    <text evidence="5">Belongs to the alpha-IPM synthase/homocitrate synthase family.</text>
</comment>
<reference evidence="7 8" key="1">
    <citation type="submission" date="2017-04" db="EMBL/GenBank/DDBJ databases">
        <authorList>
            <person name="Afonso C.L."/>
            <person name="Miller P.J."/>
            <person name="Scott M.A."/>
            <person name="Spackman E."/>
            <person name="Goraichik I."/>
            <person name="Dimitrov K.M."/>
            <person name="Suarez D.L."/>
            <person name="Swayne D.E."/>
        </authorList>
    </citation>
    <scope>NUCLEOTIDE SEQUENCE [LARGE SCALE GENOMIC DNA]</scope>
    <source>
        <strain evidence="7 8">DSM 26133</strain>
    </source>
</reference>
<organism evidence="7 8">
    <name type="scientific">Reichenbachiella faecimaris</name>
    <dbReference type="NCBI Taxonomy" id="692418"/>
    <lineage>
        <taxon>Bacteria</taxon>
        <taxon>Pseudomonadati</taxon>
        <taxon>Bacteroidota</taxon>
        <taxon>Cytophagia</taxon>
        <taxon>Cytophagales</taxon>
        <taxon>Reichenbachiellaceae</taxon>
        <taxon>Reichenbachiella</taxon>
    </lineage>
</organism>
<dbReference type="PROSITE" id="PS00815">
    <property type="entry name" value="AIPM_HOMOCIT_SYNTH_1"/>
    <property type="match status" value="1"/>
</dbReference>
<dbReference type="PROSITE" id="PS50991">
    <property type="entry name" value="PYR_CT"/>
    <property type="match status" value="1"/>
</dbReference>
<evidence type="ECO:0000256" key="4">
    <source>
        <dbReference type="ARBA" id="ARBA00023304"/>
    </source>
</evidence>
<dbReference type="AlphaFoldDB" id="A0A1W2GJK0"/>
<dbReference type="OrthoDB" id="9804858at2"/>
<dbReference type="Gene3D" id="3.30.160.740">
    <property type="match status" value="1"/>
</dbReference>
<dbReference type="SUPFAM" id="SSF51569">
    <property type="entry name" value="Aldolase"/>
    <property type="match status" value="1"/>
</dbReference>
<dbReference type="STRING" id="692418.SAMN04488029_3041"/>
<keyword evidence="8" id="KW-1185">Reference proteome</keyword>
<dbReference type="GO" id="GO:0003852">
    <property type="term" value="F:2-isopropylmalate synthase activity"/>
    <property type="evidence" value="ECO:0007669"/>
    <property type="project" value="InterPro"/>
</dbReference>
<dbReference type="InterPro" id="IPR002034">
    <property type="entry name" value="AIPM/Hcit_synth_CS"/>
</dbReference>
<dbReference type="GO" id="GO:0009098">
    <property type="term" value="P:L-leucine biosynthetic process"/>
    <property type="evidence" value="ECO:0007669"/>
    <property type="project" value="InterPro"/>
</dbReference>
<dbReference type="Pfam" id="PF22617">
    <property type="entry name" value="HCS_D2"/>
    <property type="match status" value="1"/>
</dbReference>
<sequence length="511" mass="56391">MKVEILDTTLRDGEQTSGVAFTESEKLTLAQLIIDELGVDRLEIASARVSEGEYRGAQHILDWANSHGHGHKIEILGFVDDGKSLDWIKEANGQVMNLLTKGSLKHCQAQLRKTPEEHLANIAETIAYADELGIAVNVYLEDWSNGMIDSPEYVYQMVEGLQKTSAKRIMLPDTLGVLNHQDVRKYCSEMVKRFPNVHFDFHAHNDYDLSVANVFEALKAGMRGIHTTLNGLGERAGNVPLSSVVGIMKDHLHLEVNLDETKLYKVSKVVEAFSGVRIPANKPLIGEFVFTQTSGVHADGDSKDNLYQTALEPTRFGRSYTYALGKLSGKSNILKNLEELGIQLSNDETKKVTERIIELGDKKESITQEDLPFIVNDVLGNSVSDPTVEILNYSLSVAKGLKPSATISVSLDGIVQEETAPGDGQYDAFMNALLKIYATVGRTFPKLVDYEVRIPPGGNTDALVMTTISWNWNGKILKTKGLDPDQTVAAIKATTRMLNIVESKEVKEYAV</sequence>
<keyword evidence="2 5" id="KW-0808">Transferase</keyword>
<dbReference type="Gene3D" id="3.30.160.340">
    <property type="match status" value="1"/>
</dbReference>
<dbReference type="RefSeq" id="WP_084373682.1">
    <property type="nucleotide sequence ID" value="NZ_FWYF01000003.1"/>
</dbReference>
<keyword evidence="1" id="KW-0028">Amino-acid biosynthesis</keyword>
<evidence type="ECO:0000313" key="8">
    <source>
        <dbReference type="Proteomes" id="UP000192472"/>
    </source>
</evidence>
<dbReference type="InterPro" id="IPR000891">
    <property type="entry name" value="PYR_CT"/>
</dbReference>
<dbReference type="PANTHER" id="PTHR10277">
    <property type="entry name" value="HOMOCITRATE SYNTHASE-RELATED"/>
    <property type="match status" value="1"/>
</dbReference>
<dbReference type="PANTHER" id="PTHR10277:SF57">
    <property type="entry name" value="(R)-CITRAMALATE SYNTHASE CIMA"/>
    <property type="match status" value="1"/>
</dbReference>
<evidence type="ECO:0000256" key="5">
    <source>
        <dbReference type="RuleBase" id="RU003523"/>
    </source>
</evidence>
<keyword evidence="4" id="KW-0100">Branched-chain amino acid biosynthesis</keyword>